<organism evidence="1">
    <name type="scientific">marine metagenome</name>
    <dbReference type="NCBI Taxonomy" id="408172"/>
    <lineage>
        <taxon>unclassified sequences</taxon>
        <taxon>metagenomes</taxon>
        <taxon>ecological metagenomes</taxon>
    </lineage>
</organism>
<evidence type="ECO:0000313" key="1">
    <source>
        <dbReference type="EMBL" id="SVD16000.1"/>
    </source>
</evidence>
<reference evidence="1" key="1">
    <citation type="submission" date="2018-05" db="EMBL/GenBank/DDBJ databases">
        <authorList>
            <person name="Lanie J.A."/>
            <person name="Ng W.-L."/>
            <person name="Kazmierczak K.M."/>
            <person name="Andrzejewski T.M."/>
            <person name="Davidsen T.M."/>
            <person name="Wayne K.J."/>
            <person name="Tettelin H."/>
            <person name="Glass J.I."/>
            <person name="Rusch D."/>
            <person name="Podicherti R."/>
            <person name="Tsui H.-C.T."/>
            <person name="Winkler M.E."/>
        </authorList>
    </citation>
    <scope>NUCLEOTIDE SEQUENCE</scope>
</reference>
<sequence>MLAQAETRLAGQLRLSTLAAQQHSPWIPAEI</sequence>
<dbReference type="AlphaFoldDB" id="A0A382T1C1"/>
<name>A0A382T1C1_9ZZZZ</name>
<protein>
    <submittedName>
        <fullName evidence="1">Uncharacterized protein</fullName>
    </submittedName>
</protein>
<dbReference type="EMBL" id="UINC01133200">
    <property type="protein sequence ID" value="SVD16000.1"/>
    <property type="molecule type" value="Genomic_DNA"/>
</dbReference>
<proteinExistence type="predicted"/>
<gene>
    <name evidence="1" type="ORF">METZ01_LOCUS368854</name>
</gene>
<accession>A0A382T1C1</accession>